<dbReference type="EMBL" id="REFZ01000020">
    <property type="protein sequence ID" value="RQG97405.1"/>
    <property type="molecule type" value="Genomic_DNA"/>
</dbReference>
<feature type="transmembrane region" description="Helical" evidence="1">
    <location>
        <begin position="93"/>
        <end position="114"/>
    </location>
</feature>
<keyword evidence="1" id="KW-0472">Membrane</keyword>
<reference evidence="2 3" key="1">
    <citation type="submission" date="2018-10" db="EMBL/GenBank/DDBJ databases">
        <title>Natrarchaeobius chitinivorans gen. nov., sp. nov., and Natrarchaeobius haloalkaliphilus sp. nov., alkaliphilic, chitin-utilizing haloarchaea from hypersaline alkaline lakes.</title>
        <authorList>
            <person name="Sorokin D.Y."/>
            <person name="Elcheninov A.G."/>
            <person name="Kostrikina N.A."/>
            <person name="Bale N.J."/>
            <person name="Sinninghe Damste J.S."/>
            <person name="Khijniak T.V."/>
            <person name="Kublanov I.V."/>
            <person name="Toshchakov S.V."/>
        </authorList>
    </citation>
    <scope>NUCLEOTIDE SEQUENCE [LARGE SCALE GENOMIC DNA]</scope>
    <source>
        <strain evidence="2 3">AArcht7</strain>
    </source>
</reference>
<organism evidence="2 3">
    <name type="scientific">Natrarchaeobius chitinivorans</name>
    <dbReference type="NCBI Taxonomy" id="1679083"/>
    <lineage>
        <taxon>Archaea</taxon>
        <taxon>Methanobacteriati</taxon>
        <taxon>Methanobacteriota</taxon>
        <taxon>Stenosarchaea group</taxon>
        <taxon>Halobacteria</taxon>
        <taxon>Halobacteriales</taxon>
        <taxon>Natrialbaceae</taxon>
        <taxon>Natrarchaeobius</taxon>
    </lineage>
</organism>
<evidence type="ECO:0000313" key="3">
    <source>
        <dbReference type="Proteomes" id="UP000281431"/>
    </source>
</evidence>
<comment type="caution">
    <text evidence="2">The sequence shown here is derived from an EMBL/GenBank/DDBJ whole genome shotgun (WGS) entry which is preliminary data.</text>
</comment>
<protein>
    <submittedName>
        <fullName evidence="2">Uncharacterized protein</fullName>
    </submittedName>
</protein>
<feature type="transmembrane region" description="Helical" evidence="1">
    <location>
        <begin position="21"/>
        <end position="44"/>
    </location>
</feature>
<feature type="transmembrane region" description="Helical" evidence="1">
    <location>
        <begin position="56"/>
        <end position="73"/>
    </location>
</feature>
<keyword evidence="3" id="KW-1185">Reference proteome</keyword>
<keyword evidence="1" id="KW-1133">Transmembrane helix</keyword>
<gene>
    <name evidence="2" type="ORF">EA472_19440</name>
</gene>
<sequence>MTKTIRTIRTTAETMLTEIGTAVGVFVGLAWLAANVATVAGTVGDWSVLAVGVPEVGRWLGVLAVASLGTIWLERDGYRSVRADPTSGGEFAWLSVCYLPVGFLPTAYAVGQFVSIPAAANLYLIACTVGGGWLAFYGGLDRLGVDSDRFGWTSLVVFAVVLVAVAIDSTIGPPATLETIEPLGADVAVASLAFVCQSLALVVGFGGAVRSPDASASRETDSEPAE</sequence>
<dbReference type="OrthoDB" id="205998at2157"/>
<accession>A0A3N6PHC4</accession>
<keyword evidence="1" id="KW-0812">Transmembrane</keyword>
<dbReference type="Proteomes" id="UP000281431">
    <property type="component" value="Unassembled WGS sequence"/>
</dbReference>
<evidence type="ECO:0000256" key="1">
    <source>
        <dbReference type="SAM" id="Phobius"/>
    </source>
</evidence>
<feature type="transmembrane region" description="Helical" evidence="1">
    <location>
        <begin position="150"/>
        <end position="167"/>
    </location>
</feature>
<dbReference type="AlphaFoldDB" id="A0A3N6PHC4"/>
<proteinExistence type="predicted"/>
<name>A0A3N6PHC4_NATCH</name>
<feature type="transmembrane region" description="Helical" evidence="1">
    <location>
        <begin position="120"/>
        <end position="138"/>
    </location>
</feature>
<evidence type="ECO:0000313" key="2">
    <source>
        <dbReference type="EMBL" id="RQG97405.1"/>
    </source>
</evidence>
<feature type="transmembrane region" description="Helical" evidence="1">
    <location>
        <begin position="187"/>
        <end position="209"/>
    </location>
</feature>